<comment type="similarity">
    <text evidence="3">In the C-terminal section; belongs to the AccA family.</text>
</comment>
<dbReference type="PANTHER" id="PTHR42995">
    <property type="entry name" value="ACETYL-COENZYME A CARBOXYLASE CARBOXYL TRANSFERASE SUBUNIT BETA, CHLOROPLASTIC"/>
    <property type="match status" value="1"/>
</dbReference>
<dbReference type="SUPFAM" id="SSF52096">
    <property type="entry name" value="ClpP/crotonase"/>
    <property type="match status" value="2"/>
</dbReference>
<keyword evidence="11" id="KW-0862">Zinc</keyword>
<dbReference type="GO" id="GO:0003989">
    <property type="term" value="F:acetyl-CoA carboxylase activity"/>
    <property type="evidence" value="ECO:0007669"/>
    <property type="project" value="InterPro"/>
</dbReference>
<feature type="domain" description="CoA carboxyltransferase C-terminal" evidence="19">
    <location>
        <begin position="252"/>
        <end position="481"/>
    </location>
</feature>
<keyword evidence="12" id="KW-0276">Fatty acid metabolism</keyword>
<proteinExistence type="inferred from homology"/>
<evidence type="ECO:0000256" key="13">
    <source>
        <dbReference type="ARBA" id="ARBA00022840"/>
    </source>
</evidence>
<comment type="catalytic activity">
    <reaction evidence="17">
        <text>N(6)-carboxybiotinyl-L-lysyl-[protein] + acetyl-CoA = N(6)-biotinyl-L-lysyl-[protein] + malonyl-CoA</text>
        <dbReference type="Rhea" id="RHEA:54728"/>
        <dbReference type="Rhea" id="RHEA-COMP:10505"/>
        <dbReference type="Rhea" id="RHEA-COMP:10506"/>
        <dbReference type="ChEBI" id="CHEBI:57288"/>
        <dbReference type="ChEBI" id="CHEBI:57384"/>
        <dbReference type="ChEBI" id="CHEBI:83144"/>
        <dbReference type="ChEBI" id="CHEBI:83145"/>
        <dbReference type="EC" id="2.1.3.15"/>
    </reaction>
</comment>
<keyword evidence="14" id="KW-0443">Lipid metabolism</keyword>
<evidence type="ECO:0000313" key="20">
    <source>
        <dbReference type="EMBL" id="MBB5779131.1"/>
    </source>
</evidence>
<protein>
    <recommendedName>
        <fullName evidence="7">Acetyl-coenzyme A carboxylase carboxyl transferase subunits beta/alpha</fullName>
        <ecNumber evidence="6">2.1.3.15</ecNumber>
    </recommendedName>
</protein>
<evidence type="ECO:0000259" key="19">
    <source>
        <dbReference type="PROSITE" id="PS50989"/>
    </source>
</evidence>
<dbReference type="PANTHER" id="PTHR42995:SF5">
    <property type="entry name" value="ACETYL-COENZYME A CARBOXYLASE CARBOXYL TRANSFERASE SUBUNIT BETA, CHLOROPLASTIC"/>
    <property type="match status" value="1"/>
</dbReference>
<dbReference type="GO" id="GO:0006633">
    <property type="term" value="P:fatty acid biosynthetic process"/>
    <property type="evidence" value="ECO:0007669"/>
    <property type="project" value="UniProtKB-KW"/>
</dbReference>
<evidence type="ECO:0000256" key="12">
    <source>
        <dbReference type="ARBA" id="ARBA00022832"/>
    </source>
</evidence>
<dbReference type="GO" id="GO:2001295">
    <property type="term" value="P:malonyl-CoA biosynthetic process"/>
    <property type="evidence" value="ECO:0007669"/>
    <property type="project" value="TreeGrafter"/>
</dbReference>
<evidence type="ECO:0000256" key="11">
    <source>
        <dbReference type="ARBA" id="ARBA00022771"/>
    </source>
</evidence>
<evidence type="ECO:0000256" key="14">
    <source>
        <dbReference type="ARBA" id="ARBA00023098"/>
    </source>
</evidence>
<evidence type="ECO:0000313" key="21">
    <source>
        <dbReference type="Proteomes" id="UP000579153"/>
    </source>
</evidence>
<dbReference type="GO" id="GO:0005524">
    <property type="term" value="F:ATP binding"/>
    <property type="evidence" value="ECO:0007669"/>
    <property type="project" value="UniProtKB-KW"/>
</dbReference>
<organism evidence="20 21">
    <name type="scientific">Nonomuraea jabiensis</name>
    <dbReference type="NCBI Taxonomy" id="882448"/>
    <lineage>
        <taxon>Bacteria</taxon>
        <taxon>Bacillati</taxon>
        <taxon>Actinomycetota</taxon>
        <taxon>Actinomycetes</taxon>
        <taxon>Streptosporangiales</taxon>
        <taxon>Streptosporangiaceae</taxon>
        <taxon>Nonomuraea</taxon>
    </lineage>
</organism>
<reference evidence="20 21" key="1">
    <citation type="submission" date="2020-08" db="EMBL/GenBank/DDBJ databases">
        <title>Sequencing the genomes of 1000 actinobacteria strains.</title>
        <authorList>
            <person name="Klenk H.-P."/>
        </authorList>
    </citation>
    <scope>NUCLEOTIDE SEQUENCE [LARGE SCALE GENOMIC DNA]</scope>
    <source>
        <strain evidence="20 21">DSM 45507</strain>
    </source>
</reference>
<dbReference type="InterPro" id="IPR034733">
    <property type="entry name" value="AcCoA_carboxyl_beta"/>
</dbReference>
<dbReference type="AlphaFoldDB" id="A0A7W9G8H9"/>
<evidence type="ECO:0000256" key="15">
    <source>
        <dbReference type="ARBA" id="ARBA00023160"/>
    </source>
</evidence>
<evidence type="ECO:0000256" key="7">
    <source>
        <dbReference type="ARBA" id="ARBA00018312"/>
    </source>
</evidence>
<evidence type="ECO:0000259" key="18">
    <source>
        <dbReference type="PROSITE" id="PS50980"/>
    </source>
</evidence>
<dbReference type="PRINTS" id="PR01070">
    <property type="entry name" value="ACCCTRFRASEB"/>
</dbReference>
<accession>A0A7W9G8H9</accession>
<dbReference type="Pfam" id="PF03255">
    <property type="entry name" value="ACCA"/>
    <property type="match status" value="1"/>
</dbReference>
<evidence type="ECO:0000256" key="3">
    <source>
        <dbReference type="ARBA" id="ARBA00006276"/>
    </source>
</evidence>
<keyword evidence="15" id="KW-0275">Fatty acid biosynthesis</keyword>
<dbReference type="EC" id="2.1.3.15" evidence="6"/>
<keyword evidence="11" id="KW-0479">Metal-binding</keyword>
<name>A0A7W9G8H9_9ACTN</name>
<evidence type="ECO:0000256" key="5">
    <source>
        <dbReference type="ARBA" id="ARBA00011664"/>
    </source>
</evidence>
<keyword evidence="13" id="KW-0067">ATP-binding</keyword>
<keyword evidence="9 20" id="KW-0808">Transferase</keyword>
<dbReference type="PROSITE" id="PS50980">
    <property type="entry name" value="COA_CT_NTER"/>
    <property type="match status" value="1"/>
</dbReference>
<comment type="cofactor">
    <cofactor evidence="1">
        <name>Zn(2+)</name>
        <dbReference type="ChEBI" id="CHEBI:29105"/>
    </cofactor>
</comment>
<dbReference type="GO" id="GO:0008270">
    <property type="term" value="F:zinc ion binding"/>
    <property type="evidence" value="ECO:0007669"/>
    <property type="project" value="UniProtKB-KW"/>
</dbReference>
<evidence type="ECO:0000256" key="1">
    <source>
        <dbReference type="ARBA" id="ARBA00001947"/>
    </source>
</evidence>
<dbReference type="InterPro" id="IPR011762">
    <property type="entry name" value="COA_CT_N"/>
</dbReference>
<dbReference type="PROSITE" id="PS50989">
    <property type="entry name" value="COA_CT_CTER"/>
    <property type="match status" value="1"/>
</dbReference>
<dbReference type="Gene3D" id="3.90.226.10">
    <property type="entry name" value="2-enoyl-CoA Hydratase, Chain A, domain 1"/>
    <property type="match status" value="2"/>
</dbReference>
<evidence type="ECO:0000256" key="4">
    <source>
        <dbReference type="ARBA" id="ARBA00010284"/>
    </source>
</evidence>
<comment type="similarity">
    <text evidence="4">In the N-terminal section; belongs to the AccD/PCCB family.</text>
</comment>
<comment type="function">
    <text evidence="16">Component of the acetyl coenzyme A carboxylase (ACC) complex. Biotin carboxylase (BC) catalyzes the carboxylation of biotin on its carrier protein (BCCP) and then the CO(2) group is transferred by the transcarboxylase to acetyl-CoA to form malonyl-CoA.</text>
</comment>
<feature type="domain" description="CoA carboxyltransferase N-terminal" evidence="18">
    <location>
        <begin position="1"/>
        <end position="232"/>
    </location>
</feature>
<sequence>MAGRMTALELVELALDDGSFRSWDRPLGPVADADVTAARQRTGLDEAVITGEGLLHGRRVAVVACEFGFLAGSIGVAAAERLVSAVERATAERLPLLAAPASGGTRMQEGTVAFLQMVKISAAVTQHKAAGLPYLVYLRNPTLGGVLASWGSLGHVTAAEPGAMIGFLGPRVYRSLYGEPFPEGVQVAENLYRHGLIDAVLPPQALAGIADRALRILLAPPAEPPVELPVGGTPLREPLPEPLSEPLPDVPAWESITRSRRADRPGVRQLLRYAASDVLPLNGTGEGEQDPGLYLALARFGGVSCVLLGQDRRTQTDVGPMGPAALRAARRGFRLAHELNLPLVTVIDTPGAALSPEAEEGGLAGEIARCLSELVTLEAPTLSILLGQGCGGGALALIPCDRVLVAQHGWLSPLPPEGASAIVHRDVEHAPELAAAQGVRSADLVADGIADRVVPEHPDAADEPEAFCRRVGRELERELAAMLHRRRPDLLTERLRRYRALGTTRDRAQAVG</sequence>
<keyword evidence="8" id="KW-0444">Lipid biosynthesis</keyword>
<evidence type="ECO:0000256" key="17">
    <source>
        <dbReference type="ARBA" id="ARBA00049152"/>
    </source>
</evidence>
<gene>
    <name evidence="20" type="ORF">HD596_005887</name>
</gene>
<dbReference type="EMBL" id="JACHMB010000001">
    <property type="protein sequence ID" value="MBB5779131.1"/>
    <property type="molecule type" value="Genomic_DNA"/>
</dbReference>
<evidence type="ECO:0000256" key="16">
    <source>
        <dbReference type="ARBA" id="ARBA00025280"/>
    </source>
</evidence>
<dbReference type="GO" id="GO:0016743">
    <property type="term" value="F:carboxyl- or carbamoyltransferase activity"/>
    <property type="evidence" value="ECO:0007669"/>
    <property type="project" value="InterPro"/>
</dbReference>
<evidence type="ECO:0000256" key="10">
    <source>
        <dbReference type="ARBA" id="ARBA00022741"/>
    </source>
</evidence>
<comment type="caution">
    <text evidence="20">The sequence shown here is derived from an EMBL/GenBank/DDBJ whole genome shotgun (WGS) entry which is preliminary data.</text>
</comment>
<evidence type="ECO:0000256" key="6">
    <source>
        <dbReference type="ARBA" id="ARBA00011883"/>
    </source>
</evidence>
<dbReference type="InterPro" id="IPR029045">
    <property type="entry name" value="ClpP/crotonase-like_dom_sf"/>
</dbReference>
<comment type="subcellular location">
    <subcellularLocation>
        <location evidence="2">Cytoplasm</location>
    </subcellularLocation>
</comment>
<dbReference type="InterPro" id="IPR011763">
    <property type="entry name" value="COA_CT_C"/>
</dbReference>
<evidence type="ECO:0000256" key="2">
    <source>
        <dbReference type="ARBA" id="ARBA00004496"/>
    </source>
</evidence>
<keyword evidence="10" id="KW-0547">Nucleotide-binding</keyword>
<keyword evidence="20" id="KW-0436">Ligase</keyword>
<dbReference type="GO" id="GO:0009317">
    <property type="term" value="C:acetyl-CoA carboxylase complex"/>
    <property type="evidence" value="ECO:0007669"/>
    <property type="project" value="InterPro"/>
</dbReference>
<dbReference type="Proteomes" id="UP000579153">
    <property type="component" value="Unassembled WGS sequence"/>
</dbReference>
<keyword evidence="11" id="KW-0863">Zinc-finger</keyword>
<evidence type="ECO:0000256" key="8">
    <source>
        <dbReference type="ARBA" id="ARBA00022516"/>
    </source>
</evidence>
<comment type="subunit">
    <text evidence="5">Acetyl-CoA carboxylase is a heterotetramer composed of biotin carboxyl carrier protein (AccB), biotin carboxylase (AccC) and two subunits of ACCase subunit beta/alpha.</text>
</comment>
<evidence type="ECO:0000256" key="9">
    <source>
        <dbReference type="ARBA" id="ARBA00022679"/>
    </source>
</evidence>
<dbReference type="RefSeq" id="WP_185072487.1">
    <property type="nucleotide sequence ID" value="NZ_JACHMB010000001.1"/>
</dbReference>
<dbReference type="Pfam" id="PF01039">
    <property type="entry name" value="Carboxyl_trans"/>
    <property type="match status" value="1"/>
</dbReference>
<keyword evidence="21" id="KW-1185">Reference proteome</keyword>
<dbReference type="InterPro" id="IPR000438">
    <property type="entry name" value="Acetyl_CoA_COase_Trfase_b_su"/>
</dbReference>
<dbReference type="InterPro" id="IPR001095">
    <property type="entry name" value="Acetyl_CoA_COase_a_su"/>
</dbReference>